<dbReference type="SMART" id="SM00697">
    <property type="entry name" value="DM8"/>
    <property type="match status" value="1"/>
</dbReference>
<evidence type="ECO:0000313" key="2">
    <source>
        <dbReference type="EnsemblMetazoa" id="XP_044314482.1"/>
    </source>
</evidence>
<reference evidence="3" key="1">
    <citation type="journal article" date="2021" name="Elife">
        <title>Highly contiguous assemblies of 101 drosophilid genomes.</title>
        <authorList>
            <person name="Kim B.Y."/>
            <person name="Wang J.R."/>
            <person name="Miller D.E."/>
            <person name="Barmina O."/>
            <person name="Delaney E."/>
            <person name="Thompson A."/>
            <person name="Comeault A.A."/>
            <person name="Peede D."/>
            <person name="D'Agostino E.R."/>
            <person name="Pelaez J."/>
            <person name="Aguilar J.M."/>
            <person name="Haji D."/>
            <person name="Matsunaga T."/>
            <person name="Armstrong E.E."/>
            <person name="Zych M."/>
            <person name="Ogawa Y."/>
            <person name="Stamenkovic-Radak M."/>
            <person name="Jelic M."/>
            <person name="Veselinovic M.S."/>
            <person name="Tanaskovic M."/>
            <person name="Eric P."/>
            <person name="Gao J.J."/>
            <person name="Katoh T.K."/>
            <person name="Toda M.J."/>
            <person name="Watabe H."/>
            <person name="Watada M."/>
            <person name="Davis J.S."/>
            <person name="Moyle L.C."/>
            <person name="Manoli G."/>
            <person name="Bertolini E."/>
            <person name="Kostal V."/>
            <person name="Hawley R.S."/>
            <person name="Takahashi A."/>
            <person name="Jones C.D."/>
            <person name="Price D.K."/>
            <person name="Whiteman N."/>
            <person name="Kopp A."/>
            <person name="Matute D.R."/>
            <person name="Petrov D.A."/>
        </authorList>
    </citation>
    <scope>NUCLEOTIDE SEQUENCE [LARGE SCALE GENOMIC DNA]</scope>
</reference>
<proteinExistence type="predicted"/>
<dbReference type="GeneID" id="123037502"/>
<evidence type="ECO:0000256" key="1">
    <source>
        <dbReference type="SAM" id="SignalP"/>
    </source>
</evidence>
<dbReference type="PANTHER" id="PTHR20898:SF0">
    <property type="entry name" value="DAEDALUS ON 3-RELATED"/>
    <property type="match status" value="1"/>
</dbReference>
<keyword evidence="3" id="KW-1185">Reference proteome</keyword>
<dbReference type="PANTHER" id="PTHR20898">
    <property type="entry name" value="DAEDALUS ON 3-RELATED-RELATED"/>
    <property type="match status" value="1"/>
</dbReference>
<dbReference type="Proteomes" id="UP001652680">
    <property type="component" value="Unassembled WGS sequence"/>
</dbReference>
<feature type="chain" id="PRO_5047400139" evidence="1">
    <location>
        <begin position="24"/>
        <end position="177"/>
    </location>
</feature>
<feature type="signal peptide" evidence="1">
    <location>
        <begin position="1"/>
        <end position="23"/>
    </location>
</feature>
<dbReference type="RefSeq" id="XP_044314482.1">
    <property type="nucleotide sequence ID" value="XM_044458547.1"/>
</dbReference>
<accession>A0ABM5J6P0</accession>
<reference evidence="2" key="2">
    <citation type="submission" date="2025-05" db="UniProtKB">
        <authorList>
            <consortium name="EnsemblMetazoa"/>
        </authorList>
    </citation>
    <scope>IDENTIFICATION</scope>
</reference>
<name>A0ABM5J6P0_DRORH</name>
<keyword evidence="1" id="KW-0732">Signal</keyword>
<dbReference type="Pfam" id="PF06477">
    <property type="entry name" value="DUF1091"/>
    <property type="match status" value="1"/>
</dbReference>
<dbReference type="InterPro" id="IPR010512">
    <property type="entry name" value="DUF1091"/>
</dbReference>
<sequence length="177" mass="20536">MCSNVNNFVRLVVILCLVLEISTKFEWTNIKCSTLDNSFCTIEYCYIKPINRTYKYVSLKVNLLKTPVTKINFAVYKWANGYLPFLYNLTVDSCRFLKNTDANPIAKFFYELIKSHSNMNHTCPYDHDVIIDKLSTDFLSNQFTNVLPVPEGKYMVKSNVFAYDILRARVDVYGTIS</sequence>
<organism evidence="2 3">
    <name type="scientific">Drosophila rhopaloa</name>
    <name type="common">Fruit fly</name>
    <dbReference type="NCBI Taxonomy" id="1041015"/>
    <lineage>
        <taxon>Eukaryota</taxon>
        <taxon>Metazoa</taxon>
        <taxon>Ecdysozoa</taxon>
        <taxon>Arthropoda</taxon>
        <taxon>Hexapoda</taxon>
        <taxon>Insecta</taxon>
        <taxon>Pterygota</taxon>
        <taxon>Neoptera</taxon>
        <taxon>Endopterygota</taxon>
        <taxon>Diptera</taxon>
        <taxon>Brachycera</taxon>
        <taxon>Muscomorpha</taxon>
        <taxon>Ephydroidea</taxon>
        <taxon>Drosophilidae</taxon>
        <taxon>Drosophila</taxon>
        <taxon>Sophophora</taxon>
    </lineage>
</organism>
<protein>
    <submittedName>
        <fullName evidence="2">Uncharacterized protein</fullName>
    </submittedName>
</protein>
<dbReference type="EnsemblMetazoa" id="XM_044458547.1">
    <property type="protein sequence ID" value="XP_044314482.1"/>
    <property type="gene ID" value="LOC123037502"/>
</dbReference>
<evidence type="ECO:0000313" key="3">
    <source>
        <dbReference type="Proteomes" id="UP001652680"/>
    </source>
</evidence>